<gene>
    <name evidence="4" type="ORF">H9935_08480</name>
</gene>
<dbReference type="AlphaFoldDB" id="A0A9D2N4P7"/>
<dbReference type="PANTHER" id="PTHR33392:SF6">
    <property type="entry name" value="POLYISOPRENYL-TEICHOIC ACID--PEPTIDOGLYCAN TEICHOIC ACID TRANSFERASE TAGU"/>
    <property type="match status" value="1"/>
</dbReference>
<evidence type="ECO:0000256" key="1">
    <source>
        <dbReference type="ARBA" id="ARBA00006068"/>
    </source>
</evidence>
<protein>
    <submittedName>
        <fullName evidence="4">LCP family protein</fullName>
    </submittedName>
</protein>
<dbReference type="InterPro" id="IPR004474">
    <property type="entry name" value="LytR_CpsA_psr"/>
</dbReference>
<dbReference type="Gene3D" id="3.40.630.190">
    <property type="entry name" value="LCP protein"/>
    <property type="match status" value="1"/>
</dbReference>
<reference evidence="4" key="1">
    <citation type="journal article" date="2021" name="PeerJ">
        <title>Extensive microbial diversity within the chicken gut microbiome revealed by metagenomics and culture.</title>
        <authorList>
            <person name="Gilroy R."/>
            <person name="Ravi A."/>
            <person name="Getino M."/>
            <person name="Pursley I."/>
            <person name="Horton D.L."/>
            <person name="Alikhan N.F."/>
            <person name="Baker D."/>
            <person name="Gharbi K."/>
            <person name="Hall N."/>
            <person name="Watson M."/>
            <person name="Adriaenssens E.M."/>
            <person name="Foster-Nyarko E."/>
            <person name="Jarju S."/>
            <person name="Secka A."/>
            <person name="Antonio M."/>
            <person name="Oren A."/>
            <person name="Chaudhuri R.R."/>
            <person name="La Ragione R."/>
            <person name="Hildebrand F."/>
            <person name="Pallen M.J."/>
        </authorList>
    </citation>
    <scope>NUCLEOTIDE SEQUENCE</scope>
    <source>
        <strain evidence="4">ChiSxjej6B18-287</strain>
    </source>
</reference>
<feature type="transmembrane region" description="Helical" evidence="2">
    <location>
        <begin position="9"/>
        <end position="29"/>
    </location>
</feature>
<evidence type="ECO:0000259" key="3">
    <source>
        <dbReference type="Pfam" id="PF03816"/>
    </source>
</evidence>
<dbReference type="SUPFAM" id="SSF53850">
    <property type="entry name" value="Periplasmic binding protein-like II"/>
    <property type="match status" value="1"/>
</dbReference>
<comment type="similarity">
    <text evidence="1">Belongs to the LytR/CpsA/Psr (LCP) family.</text>
</comment>
<evidence type="ECO:0000256" key="2">
    <source>
        <dbReference type="SAM" id="Phobius"/>
    </source>
</evidence>
<name>A0A9D2N4P7_9FIRM</name>
<dbReference type="Proteomes" id="UP000823893">
    <property type="component" value="Unassembled WGS sequence"/>
</dbReference>
<dbReference type="Pfam" id="PF03816">
    <property type="entry name" value="LytR_cpsA_psr"/>
    <property type="match status" value="1"/>
</dbReference>
<feature type="transmembrane region" description="Helical" evidence="2">
    <location>
        <begin position="60"/>
        <end position="82"/>
    </location>
</feature>
<evidence type="ECO:0000313" key="5">
    <source>
        <dbReference type="Proteomes" id="UP000823893"/>
    </source>
</evidence>
<dbReference type="PANTHER" id="PTHR33392">
    <property type="entry name" value="POLYISOPRENYL-TEICHOIC ACID--PEPTIDOGLYCAN TEICHOIC ACID TRANSFERASE TAGU"/>
    <property type="match status" value="1"/>
</dbReference>
<accession>A0A9D2N4P7</accession>
<dbReference type="EMBL" id="DWWV01000108">
    <property type="protein sequence ID" value="HJC10840.1"/>
    <property type="molecule type" value="Genomic_DNA"/>
</dbReference>
<feature type="domain" description="Cell envelope-related transcriptional attenuator" evidence="3">
    <location>
        <begin position="237"/>
        <end position="383"/>
    </location>
</feature>
<organism evidence="4 5">
    <name type="scientific">Candidatus Blautia merdigallinarum</name>
    <dbReference type="NCBI Taxonomy" id="2838495"/>
    <lineage>
        <taxon>Bacteria</taxon>
        <taxon>Bacillati</taxon>
        <taxon>Bacillota</taxon>
        <taxon>Clostridia</taxon>
        <taxon>Lachnospirales</taxon>
        <taxon>Lachnospiraceae</taxon>
        <taxon>Blautia</taxon>
    </lineage>
</organism>
<keyword evidence="2" id="KW-1133">Transmembrane helix</keyword>
<evidence type="ECO:0000313" key="4">
    <source>
        <dbReference type="EMBL" id="HJC10840.1"/>
    </source>
</evidence>
<dbReference type="Gene3D" id="3.40.190.10">
    <property type="entry name" value="Periplasmic binding protein-like II"/>
    <property type="match status" value="1"/>
</dbReference>
<comment type="caution">
    <text evidence="4">The sequence shown here is derived from an EMBL/GenBank/DDBJ whole genome shotgun (WGS) entry which is preliminary data.</text>
</comment>
<keyword evidence="2" id="KW-0472">Membrane</keyword>
<keyword evidence="2" id="KW-0812">Transmembrane</keyword>
<feature type="transmembrane region" description="Helical" evidence="2">
    <location>
        <begin position="35"/>
        <end position="53"/>
    </location>
</feature>
<dbReference type="NCBIfam" id="TIGR00350">
    <property type="entry name" value="lytR_cpsA_psr"/>
    <property type="match status" value="1"/>
</dbReference>
<sequence>MSRHLAGKIIVLIQVVLSAMLLLAISRSGLLPENYFIILAVILGVLAVFNMLLQFLKSKIFILGIIISILVSVFSGLGVAGVQSAVQLMDEISSLDYRTDNMVVVVKAEDAAESLRDMENYRFGIQNGADLDNTEKMLEDIEKNLNREIKVQEYSNIQEEAEALLAGRVEAAVYNDAFTSILEENIEDYSSKVKVIYQYGVETPVEKQETETADVQKPFNVYVSGIDVNGPITTTSRSDVNIIVSVNPEEHKILLTTTPRDYYVTIPGISGEQRDKLTHAGIYGVDKSMETLENLYGIDIAYYVKVNFTSVVKIVDALGGVDVNSPYEFTTTHGNYQIKQGMNHLNGEMALGFVRERYSFASGDNQRGKNQEILLEALINKAMSPAILNNMGSLISTLGENVETNMGTDQMSRLISQQLSDGSSWTIESQAAIGAGDTQACFSSGSQPLYVMWPNDNSVNTISQEIKDMMQ</sequence>
<dbReference type="InterPro" id="IPR050922">
    <property type="entry name" value="LytR/CpsA/Psr_CW_biosynth"/>
</dbReference>
<reference evidence="4" key="2">
    <citation type="submission" date="2021-04" db="EMBL/GenBank/DDBJ databases">
        <authorList>
            <person name="Gilroy R."/>
        </authorList>
    </citation>
    <scope>NUCLEOTIDE SEQUENCE</scope>
    <source>
        <strain evidence="4">ChiSxjej6B18-287</strain>
    </source>
</reference>
<proteinExistence type="inferred from homology"/>